<gene>
    <name evidence="2" type="ORF">SAY86_025654</name>
</gene>
<dbReference type="GO" id="GO:0043489">
    <property type="term" value="P:RNA stabilization"/>
    <property type="evidence" value="ECO:0007669"/>
    <property type="project" value="TreeGrafter"/>
</dbReference>
<dbReference type="Pfam" id="PF00575">
    <property type="entry name" value="S1"/>
    <property type="match status" value="1"/>
</dbReference>
<accession>A0AAN7KGJ1</accession>
<feature type="domain" description="S1 motif" evidence="1">
    <location>
        <begin position="297"/>
        <end position="365"/>
    </location>
</feature>
<dbReference type="InterPro" id="IPR003029">
    <property type="entry name" value="S1_domain"/>
</dbReference>
<dbReference type="GO" id="GO:0003723">
    <property type="term" value="F:RNA binding"/>
    <property type="evidence" value="ECO:0007669"/>
    <property type="project" value="TreeGrafter"/>
</dbReference>
<comment type="caution">
    <text evidence="2">The sequence shown here is derived from an EMBL/GenBank/DDBJ whole genome shotgun (WGS) entry which is preliminary data.</text>
</comment>
<proteinExistence type="predicted"/>
<dbReference type="PANTHER" id="PTHR15838">
    <property type="entry name" value="NUCLEOLAR PROTEIN OF 40 KDA"/>
    <property type="match status" value="1"/>
</dbReference>
<evidence type="ECO:0000313" key="3">
    <source>
        <dbReference type="Proteomes" id="UP001346149"/>
    </source>
</evidence>
<dbReference type="SMART" id="SM00316">
    <property type="entry name" value="S1"/>
    <property type="match status" value="2"/>
</dbReference>
<dbReference type="Proteomes" id="UP001346149">
    <property type="component" value="Unassembled WGS sequence"/>
</dbReference>
<dbReference type="AlphaFoldDB" id="A0AAN7KGJ1"/>
<keyword evidence="3" id="KW-1185">Reference proteome</keyword>
<dbReference type="SUPFAM" id="SSF50249">
    <property type="entry name" value="Nucleic acid-binding proteins"/>
    <property type="match status" value="3"/>
</dbReference>
<dbReference type="PANTHER" id="PTHR15838:SF3">
    <property type="entry name" value="PROTEIN PIGMENT DEFECTIVE 338, CHLOROPLASTIC"/>
    <property type="match status" value="1"/>
</dbReference>
<name>A0AAN7KGJ1_TRANT</name>
<protein>
    <recommendedName>
        <fullName evidence="1">S1 motif domain-containing protein</fullName>
    </recommendedName>
</protein>
<reference evidence="2 3" key="1">
    <citation type="journal article" date="2023" name="Hortic Res">
        <title>Pangenome of water caltrop reveals structural variations and asymmetric subgenome divergence after allopolyploidization.</title>
        <authorList>
            <person name="Zhang X."/>
            <person name="Chen Y."/>
            <person name="Wang L."/>
            <person name="Yuan Y."/>
            <person name="Fang M."/>
            <person name="Shi L."/>
            <person name="Lu R."/>
            <person name="Comes H.P."/>
            <person name="Ma Y."/>
            <person name="Chen Y."/>
            <person name="Huang G."/>
            <person name="Zhou Y."/>
            <person name="Zheng Z."/>
            <person name="Qiu Y."/>
        </authorList>
    </citation>
    <scope>NUCLEOTIDE SEQUENCE [LARGE SCALE GENOMIC DNA]</scope>
    <source>
        <strain evidence="2">F231</strain>
    </source>
</reference>
<dbReference type="InterPro" id="IPR012340">
    <property type="entry name" value="NA-bd_OB-fold"/>
</dbReference>
<dbReference type="CDD" id="cd04465">
    <property type="entry name" value="S1_RPS1_repeat_ec2_hs2"/>
    <property type="match status" value="1"/>
</dbReference>
<organism evidence="2 3">
    <name type="scientific">Trapa natans</name>
    <name type="common">Water chestnut</name>
    <dbReference type="NCBI Taxonomy" id="22666"/>
    <lineage>
        <taxon>Eukaryota</taxon>
        <taxon>Viridiplantae</taxon>
        <taxon>Streptophyta</taxon>
        <taxon>Embryophyta</taxon>
        <taxon>Tracheophyta</taxon>
        <taxon>Spermatophyta</taxon>
        <taxon>Magnoliopsida</taxon>
        <taxon>eudicotyledons</taxon>
        <taxon>Gunneridae</taxon>
        <taxon>Pentapetalae</taxon>
        <taxon>rosids</taxon>
        <taxon>malvids</taxon>
        <taxon>Myrtales</taxon>
        <taxon>Lythraceae</taxon>
        <taxon>Trapa</taxon>
    </lineage>
</organism>
<evidence type="ECO:0000259" key="1">
    <source>
        <dbReference type="PROSITE" id="PS50126"/>
    </source>
</evidence>
<dbReference type="PROSITE" id="PS50126">
    <property type="entry name" value="S1"/>
    <property type="match status" value="2"/>
</dbReference>
<feature type="domain" description="S1 motif" evidence="1">
    <location>
        <begin position="376"/>
        <end position="445"/>
    </location>
</feature>
<sequence>MEASFYPCRSICLLNSTSPFLSYISTPCISVKHNKDHTSHRNLLFYLDFPLHRCKNSRFSSQTYAFHDFSGTQVHRARGNGEIGDIREFGLLYKPPLNSITSSSSASCFEEGSGDPTGDEALTPFFNFFKGKESAEEAQDELDADVKISKEERELKGDALEARKVGVEYYDPKPGDLVVGVVVSGNENKLDVNIGADLLGSMLTKELMPFYSRETDYLLCDLKNEAREFVVRGKMGLVKYDEMLSGDQVPGRPVVDTGTVLFAKVIGRTISGRPLLSARRLFRRIAWHRVRQIHHLNEPLEVKIIEWNTGGLLTRIEGLRAFLPKAELVNSVNSLTELKENVGRRIQVLIKQADEDRNDLILSEKEAWEMVNLQEGTLLNGTVSKIFPYGVQIRLGETNRSGLLHISNITRSRVNSVTDLFTIDEKVKVLVVKSAVPDKISLSIVDLESEPGLFLSDKEKVFAGAEEMAKKYRQRISSVIAAATEHKKPLISDLSFDEPKIYANWKWFKFEREPKSENSLREPKSENSLW</sequence>
<evidence type="ECO:0000313" key="2">
    <source>
        <dbReference type="EMBL" id="KAK4764564.1"/>
    </source>
</evidence>
<dbReference type="EMBL" id="JAXQNO010000023">
    <property type="protein sequence ID" value="KAK4764564.1"/>
    <property type="molecule type" value="Genomic_DNA"/>
</dbReference>
<dbReference type="Gene3D" id="2.40.50.140">
    <property type="entry name" value="Nucleic acid-binding proteins"/>
    <property type="match status" value="2"/>
</dbReference>